<evidence type="ECO:0000313" key="4">
    <source>
        <dbReference type="Proteomes" id="UP001500791"/>
    </source>
</evidence>
<proteinExistence type="predicted"/>
<dbReference type="Pfam" id="PF26078">
    <property type="entry name" value="Baseplate_J_M"/>
    <property type="match status" value="1"/>
</dbReference>
<accession>A0ABP3IA04</accession>
<evidence type="ECO:0000259" key="2">
    <source>
        <dbReference type="Pfam" id="PF26079"/>
    </source>
</evidence>
<dbReference type="PANTHER" id="PTHR35862:SF1">
    <property type="entry name" value="FELS-2 PROPHAGE PROTEIN"/>
    <property type="match status" value="1"/>
</dbReference>
<feature type="domain" description="Baseplate J-like C-terminal" evidence="2">
    <location>
        <begin position="219"/>
        <end position="295"/>
    </location>
</feature>
<dbReference type="RefSeq" id="WP_167177605.1">
    <property type="nucleotide sequence ID" value="NZ_BAAAEJ010000007.1"/>
</dbReference>
<comment type="caution">
    <text evidence="3">The sequence shown here is derived from an EMBL/GenBank/DDBJ whole genome shotgun (WGS) entry which is preliminary data.</text>
</comment>
<dbReference type="InterPro" id="IPR052726">
    <property type="entry name" value="Phage_Baseplate_Hub"/>
</dbReference>
<keyword evidence="4" id="KW-1185">Reference proteome</keyword>
<dbReference type="InterPro" id="IPR058530">
    <property type="entry name" value="Baseplate_J-like_C"/>
</dbReference>
<dbReference type="InterPro" id="IPR058531">
    <property type="entry name" value="Baseplate_J_M"/>
</dbReference>
<protein>
    <submittedName>
        <fullName evidence="3">Baseplate J/gp47 family protein</fullName>
    </submittedName>
</protein>
<evidence type="ECO:0000313" key="3">
    <source>
        <dbReference type="EMBL" id="GAA0394820.1"/>
    </source>
</evidence>
<sequence length="304" mass="32262">MTQYSGPAGGTTAVDLSRLPFPAVIETLSFEDIVAGLKADLIALAPETAPVLQDDSEVLVKLIHAFAYRELNLRQRINDAAKAMTLPYAIGADLDVVAAPFALRMEITPADPINGTPAVMESDDSLRERAMMGPEGFSVAGPAGAYVKFAREASPLVLDASCVSPQAGDVLVTVLSRNGNGTADQSLLDRVKAVVSDDDVRPLTDHVIVQSAEILTFKVQARIKTFAGPDSDVVMAEARRRLDDYLARSYRLGRDITRAALTAALCPDGVQDVDLQQPAASIVVSPLQAARCTGIILAYDGLAE</sequence>
<feature type="domain" description="Baseplate J-like central" evidence="1">
    <location>
        <begin position="139"/>
        <end position="210"/>
    </location>
</feature>
<dbReference type="PANTHER" id="PTHR35862">
    <property type="entry name" value="FELS-2 PROPHAGE PROTEIN"/>
    <property type="match status" value="1"/>
</dbReference>
<organism evidence="3 4">
    <name type="scientific">Brevundimonas terrae</name>
    <dbReference type="NCBI Taxonomy" id="363631"/>
    <lineage>
        <taxon>Bacteria</taxon>
        <taxon>Pseudomonadati</taxon>
        <taxon>Pseudomonadota</taxon>
        <taxon>Alphaproteobacteria</taxon>
        <taxon>Caulobacterales</taxon>
        <taxon>Caulobacteraceae</taxon>
        <taxon>Brevundimonas</taxon>
    </lineage>
</organism>
<dbReference type="InterPro" id="IPR014507">
    <property type="entry name" value="Baseplate_assembly_J_pred"/>
</dbReference>
<dbReference type="Pfam" id="PF26079">
    <property type="entry name" value="Baseplate_J_C"/>
    <property type="match status" value="1"/>
</dbReference>
<reference evidence="4" key="1">
    <citation type="journal article" date="2019" name="Int. J. Syst. Evol. Microbiol.">
        <title>The Global Catalogue of Microorganisms (GCM) 10K type strain sequencing project: providing services to taxonomists for standard genome sequencing and annotation.</title>
        <authorList>
            <consortium name="The Broad Institute Genomics Platform"/>
            <consortium name="The Broad Institute Genome Sequencing Center for Infectious Disease"/>
            <person name="Wu L."/>
            <person name="Ma J."/>
        </authorList>
    </citation>
    <scope>NUCLEOTIDE SEQUENCE [LARGE SCALE GENOMIC DNA]</scope>
    <source>
        <strain evidence="4">JCM 13476</strain>
    </source>
</reference>
<evidence type="ECO:0000259" key="1">
    <source>
        <dbReference type="Pfam" id="PF26078"/>
    </source>
</evidence>
<dbReference type="EMBL" id="BAAAEJ010000007">
    <property type="protein sequence ID" value="GAA0394820.1"/>
    <property type="molecule type" value="Genomic_DNA"/>
</dbReference>
<dbReference type="Proteomes" id="UP001500791">
    <property type="component" value="Unassembled WGS sequence"/>
</dbReference>
<name>A0ABP3IA04_9CAUL</name>
<dbReference type="PIRSF" id="PIRSF020481">
    <property type="entry name" value="BAP"/>
    <property type="match status" value="1"/>
</dbReference>
<gene>
    <name evidence="3" type="ORF">GCM10009093_21750</name>
</gene>